<evidence type="ECO:0000313" key="3">
    <source>
        <dbReference type="EMBL" id="EAS07769.1"/>
    </source>
</evidence>
<feature type="signal peptide" evidence="1">
    <location>
        <begin position="1"/>
        <end position="16"/>
    </location>
</feature>
<gene>
    <name evidence="3" type="ORF">TTHERM_00498230</name>
</gene>
<dbReference type="CDD" id="cd09631">
    <property type="entry name" value="DOMON_DOH"/>
    <property type="match status" value="1"/>
</dbReference>
<dbReference type="RefSeq" id="XP_001028011.1">
    <property type="nucleotide sequence ID" value="XM_001028011.3"/>
</dbReference>
<dbReference type="Proteomes" id="UP000009168">
    <property type="component" value="Unassembled WGS sequence"/>
</dbReference>
<keyword evidence="4" id="KW-1185">Reference proteome</keyword>
<keyword evidence="1" id="KW-0732">Signal</keyword>
<dbReference type="GeneID" id="7840730"/>
<dbReference type="HOGENOM" id="CLU_1392692_0_0_1"/>
<feature type="domain" description="DOMON" evidence="2">
    <location>
        <begin position="50"/>
        <end position="148"/>
    </location>
</feature>
<dbReference type="Pfam" id="PF03351">
    <property type="entry name" value="DOMON"/>
    <property type="match status" value="1"/>
</dbReference>
<proteinExistence type="predicted"/>
<sequence length="196" mass="21640">MKLIILFSLLAACTLAQVTNKISLSNGFVLNYSITSPKISFTLTGSNKGYVALGFGGRGMDGIDVAAFKWDGTQVVGEDRTNIDSQNVVDLDVNKGCVNNLTVDPTSTYDSSTGNWNIKFSRPLNTNEPNCDQIIQAETSQNLAFAIFKDFTWKQHTSQNSWKFTLSASAQNDPNVSSLLIQYSYLTLFFMLMIFV</sequence>
<organism evidence="3 4">
    <name type="scientific">Tetrahymena thermophila (strain SB210)</name>
    <dbReference type="NCBI Taxonomy" id="312017"/>
    <lineage>
        <taxon>Eukaryota</taxon>
        <taxon>Sar</taxon>
        <taxon>Alveolata</taxon>
        <taxon>Ciliophora</taxon>
        <taxon>Intramacronucleata</taxon>
        <taxon>Oligohymenophorea</taxon>
        <taxon>Hymenostomatida</taxon>
        <taxon>Tetrahymenina</taxon>
        <taxon>Tetrahymenidae</taxon>
        <taxon>Tetrahymena</taxon>
    </lineage>
</organism>
<dbReference type="KEGG" id="tet:TTHERM_00498230"/>
<reference evidence="4" key="1">
    <citation type="journal article" date="2006" name="PLoS Biol.">
        <title>Macronuclear genome sequence of the ciliate Tetrahymena thermophila, a model eukaryote.</title>
        <authorList>
            <person name="Eisen J.A."/>
            <person name="Coyne R.S."/>
            <person name="Wu M."/>
            <person name="Wu D."/>
            <person name="Thiagarajan M."/>
            <person name="Wortman J.R."/>
            <person name="Badger J.H."/>
            <person name="Ren Q."/>
            <person name="Amedeo P."/>
            <person name="Jones K.M."/>
            <person name="Tallon L.J."/>
            <person name="Delcher A.L."/>
            <person name="Salzberg S.L."/>
            <person name="Silva J.C."/>
            <person name="Haas B.J."/>
            <person name="Majoros W.H."/>
            <person name="Farzad M."/>
            <person name="Carlton J.M."/>
            <person name="Smith R.K. Jr."/>
            <person name="Garg J."/>
            <person name="Pearlman R.E."/>
            <person name="Karrer K.M."/>
            <person name="Sun L."/>
            <person name="Manning G."/>
            <person name="Elde N.C."/>
            <person name="Turkewitz A.P."/>
            <person name="Asai D.J."/>
            <person name="Wilkes D.E."/>
            <person name="Wang Y."/>
            <person name="Cai H."/>
            <person name="Collins K."/>
            <person name="Stewart B.A."/>
            <person name="Lee S.R."/>
            <person name="Wilamowska K."/>
            <person name="Weinberg Z."/>
            <person name="Ruzzo W.L."/>
            <person name="Wloga D."/>
            <person name="Gaertig J."/>
            <person name="Frankel J."/>
            <person name="Tsao C.-C."/>
            <person name="Gorovsky M.A."/>
            <person name="Keeling P.J."/>
            <person name="Waller R.F."/>
            <person name="Patron N.J."/>
            <person name="Cherry J.M."/>
            <person name="Stover N.A."/>
            <person name="Krieger C.J."/>
            <person name="del Toro C."/>
            <person name="Ryder H.F."/>
            <person name="Williamson S.C."/>
            <person name="Barbeau R.A."/>
            <person name="Hamilton E.P."/>
            <person name="Orias E."/>
        </authorList>
    </citation>
    <scope>NUCLEOTIDE SEQUENCE [LARGE SCALE GENOMIC DNA]</scope>
    <source>
        <strain evidence="4">SB210</strain>
    </source>
</reference>
<dbReference type="eggNOG" id="ENOG502R2VD">
    <property type="taxonomic scope" value="Eukaryota"/>
</dbReference>
<dbReference type="SMART" id="SM00664">
    <property type="entry name" value="DoH"/>
    <property type="match status" value="1"/>
</dbReference>
<dbReference type="InterPro" id="IPR005018">
    <property type="entry name" value="DOMON_domain"/>
</dbReference>
<evidence type="ECO:0000313" key="4">
    <source>
        <dbReference type="Proteomes" id="UP000009168"/>
    </source>
</evidence>
<evidence type="ECO:0000259" key="2">
    <source>
        <dbReference type="SMART" id="SM00664"/>
    </source>
</evidence>
<accession>I7MN24</accession>
<dbReference type="InterPro" id="IPR045266">
    <property type="entry name" value="DOH_DOMON"/>
</dbReference>
<feature type="chain" id="PRO_5003712851" evidence="1">
    <location>
        <begin position="17"/>
        <end position="196"/>
    </location>
</feature>
<evidence type="ECO:0000256" key="1">
    <source>
        <dbReference type="SAM" id="SignalP"/>
    </source>
</evidence>
<dbReference type="AlphaFoldDB" id="I7MN24"/>
<dbReference type="OMA" id="HTSQNSW"/>
<dbReference type="EMBL" id="GG662212">
    <property type="protein sequence ID" value="EAS07769.1"/>
    <property type="molecule type" value="Genomic_DNA"/>
</dbReference>
<dbReference type="InParanoid" id="I7MN24"/>
<dbReference type="SMR" id="I7MN24"/>
<name>I7MN24_TETTS</name>
<protein>
    <submittedName>
        <fullName evidence="3">DOMON domain protein</fullName>
    </submittedName>
</protein>